<sequence>METTPPVSYQKRWEREKKVREELNLLRKRYKKASEEEKKELVKLREELKSRLKLLTTAERLRRKRRVRTGERAAFIANPYTFTKTLLGEEREVAFKATRMK</sequence>
<keyword evidence="1" id="KW-0175">Coiled coil</keyword>
<name>A0A9D4BQ35_DREPO</name>
<feature type="coiled-coil region" evidence="1">
    <location>
        <begin position="16"/>
        <end position="58"/>
    </location>
</feature>
<dbReference type="Proteomes" id="UP000828390">
    <property type="component" value="Unassembled WGS sequence"/>
</dbReference>
<evidence type="ECO:0000313" key="3">
    <source>
        <dbReference type="Proteomes" id="UP000828390"/>
    </source>
</evidence>
<protein>
    <submittedName>
        <fullName evidence="2">Uncharacterized protein</fullName>
    </submittedName>
</protein>
<dbReference type="AlphaFoldDB" id="A0A9D4BQ35"/>
<keyword evidence="3" id="KW-1185">Reference proteome</keyword>
<organism evidence="2 3">
    <name type="scientific">Dreissena polymorpha</name>
    <name type="common">Zebra mussel</name>
    <name type="synonym">Mytilus polymorpha</name>
    <dbReference type="NCBI Taxonomy" id="45954"/>
    <lineage>
        <taxon>Eukaryota</taxon>
        <taxon>Metazoa</taxon>
        <taxon>Spiralia</taxon>
        <taxon>Lophotrochozoa</taxon>
        <taxon>Mollusca</taxon>
        <taxon>Bivalvia</taxon>
        <taxon>Autobranchia</taxon>
        <taxon>Heteroconchia</taxon>
        <taxon>Euheterodonta</taxon>
        <taxon>Imparidentia</taxon>
        <taxon>Neoheterodontei</taxon>
        <taxon>Myida</taxon>
        <taxon>Dreissenoidea</taxon>
        <taxon>Dreissenidae</taxon>
        <taxon>Dreissena</taxon>
    </lineage>
</organism>
<accession>A0A9D4BQ35</accession>
<reference evidence="2" key="2">
    <citation type="submission" date="2020-11" db="EMBL/GenBank/DDBJ databases">
        <authorList>
            <person name="McCartney M.A."/>
            <person name="Auch B."/>
            <person name="Kono T."/>
            <person name="Mallez S."/>
            <person name="Becker A."/>
            <person name="Gohl D.M."/>
            <person name="Silverstein K.A.T."/>
            <person name="Koren S."/>
            <person name="Bechman K.B."/>
            <person name="Herman A."/>
            <person name="Abrahante J.E."/>
            <person name="Garbe J."/>
        </authorList>
    </citation>
    <scope>NUCLEOTIDE SEQUENCE</scope>
    <source>
        <strain evidence="2">Duluth1</strain>
        <tissue evidence="2">Whole animal</tissue>
    </source>
</reference>
<dbReference type="EMBL" id="JAIWYP010000015">
    <property type="protein sequence ID" value="KAH3703263.1"/>
    <property type="molecule type" value="Genomic_DNA"/>
</dbReference>
<evidence type="ECO:0000256" key="1">
    <source>
        <dbReference type="SAM" id="Coils"/>
    </source>
</evidence>
<gene>
    <name evidence="2" type="ORF">DPMN_078295</name>
</gene>
<evidence type="ECO:0000313" key="2">
    <source>
        <dbReference type="EMBL" id="KAH3703263.1"/>
    </source>
</evidence>
<comment type="caution">
    <text evidence="2">The sequence shown here is derived from an EMBL/GenBank/DDBJ whole genome shotgun (WGS) entry which is preliminary data.</text>
</comment>
<reference evidence="2" key="1">
    <citation type="journal article" date="2019" name="bioRxiv">
        <title>The Genome of the Zebra Mussel, Dreissena polymorpha: A Resource for Invasive Species Research.</title>
        <authorList>
            <person name="McCartney M.A."/>
            <person name="Auch B."/>
            <person name="Kono T."/>
            <person name="Mallez S."/>
            <person name="Zhang Y."/>
            <person name="Obille A."/>
            <person name="Becker A."/>
            <person name="Abrahante J.E."/>
            <person name="Garbe J."/>
            <person name="Badalamenti J.P."/>
            <person name="Herman A."/>
            <person name="Mangelson H."/>
            <person name="Liachko I."/>
            <person name="Sullivan S."/>
            <person name="Sone E.D."/>
            <person name="Koren S."/>
            <person name="Silverstein K.A.T."/>
            <person name="Beckman K.B."/>
            <person name="Gohl D.M."/>
        </authorList>
    </citation>
    <scope>NUCLEOTIDE SEQUENCE</scope>
    <source>
        <strain evidence="2">Duluth1</strain>
        <tissue evidence="2">Whole animal</tissue>
    </source>
</reference>
<proteinExistence type="predicted"/>